<proteinExistence type="predicted"/>
<protein>
    <submittedName>
        <fullName evidence="1">Uncharacterized protein</fullName>
    </submittedName>
</protein>
<dbReference type="InterPro" id="IPR058463">
    <property type="entry name" value="DUF8150"/>
</dbReference>
<dbReference type="Proteomes" id="UP000324104">
    <property type="component" value="Unassembled WGS sequence"/>
</dbReference>
<reference evidence="1 2" key="1">
    <citation type="submission" date="2019-08" db="EMBL/GenBank/DDBJ databases">
        <title>Archaea genome.</title>
        <authorList>
            <person name="Kajale S."/>
            <person name="Shouche Y."/>
            <person name="Deshpande N."/>
            <person name="Sharma A."/>
        </authorList>
    </citation>
    <scope>NUCLEOTIDE SEQUENCE [LARGE SCALE GENOMIC DNA]</scope>
    <source>
        <strain evidence="1 2">ESP3B_9</strain>
    </source>
</reference>
<accession>A0A5D5ALE8</accession>
<evidence type="ECO:0000313" key="1">
    <source>
        <dbReference type="EMBL" id="TYT60280.1"/>
    </source>
</evidence>
<dbReference type="EMBL" id="VTAW01000055">
    <property type="protein sequence ID" value="TYT60280.1"/>
    <property type="molecule type" value="Genomic_DNA"/>
</dbReference>
<gene>
    <name evidence="1" type="ORF">FYC77_19665</name>
</gene>
<dbReference type="Pfam" id="PF26477">
    <property type="entry name" value="DUF8150"/>
    <property type="match status" value="1"/>
</dbReference>
<dbReference type="AlphaFoldDB" id="A0A5D5ALE8"/>
<comment type="caution">
    <text evidence="1">The sequence shown here is derived from an EMBL/GenBank/DDBJ whole genome shotgun (WGS) entry which is preliminary data.</text>
</comment>
<sequence length="76" mass="9092">MLNSNELDKSQTKSIEQRRAFIKQWAEYVRTHDDEEWSRQQNKLINSQIRSANESAKQGDTDPVRFQEAIDRLQKR</sequence>
<evidence type="ECO:0000313" key="2">
    <source>
        <dbReference type="Proteomes" id="UP000324104"/>
    </source>
</evidence>
<name>A0A5D5ALE8_9EURY</name>
<keyword evidence="2" id="KW-1185">Reference proteome</keyword>
<organism evidence="1 2">
    <name type="scientific">Natrialba swarupiae</name>
    <dbReference type="NCBI Taxonomy" id="2448032"/>
    <lineage>
        <taxon>Archaea</taxon>
        <taxon>Methanobacteriati</taxon>
        <taxon>Methanobacteriota</taxon>
        <taxon>Stenosarchaea group</taxon>
        <taxon>Halobacteria</taxon>
        <taxon>Halobacteriales</taxon>
        <taxon>Natrialbaceae</taxon>
        <taxon>Natrialba</taxon>
    </lineage>
</organism>